<dbReference type="Proteomes" id="UP000008143">
    <property type="component" value="Chromosome 4"/>
</dbReference>
<evidence type="ECO:0000313" key="11">
    <source>
        <dbReference type="RefSeq" id="XP_031756570.1"/>
    </source>
</evidence>
<evidence type="ECO:0000313" key="8">
    <source>
        <dbReference type="Ensembl" id="ENSXETP00000060144"/>
    </source>
</evidence>
<reference evidence="8" key="2">
    <citation type="submission" date="2020-05" db="UniProtKB">
        <authorList>
            <consortium name="Ensembl"/>
        </authorList>
    </citation>
    <scope>IDENTIFICATION</scope>
</reference>
<dbReference type="OMA" id="DHWRKEA"/>
<evidence type="ECO:0000256" key="6">
    <source>
        <dbReference type="SAM" id="Coils"/>
    </source>
</evidence>
<feature type="domain" description="Enkurin" evidence="7">
    <location>
        <begin position="269"/>
        <end position="361"/>
    </location>
</feature>
<dbReference type="AlphaFoldDB" id="A0A6I8PWN6"/>
<evidence type="ECO:0000313" key="10">
    <source>
        <dbReference type="RefSeq" id="XP_004913560.2"/>
    </source>
</evidence>
<dbReference type="GeneTree" id="ENSGT00940000153866"/>
<gene>
    <name evidence="8 10 11 12 13" type="primary">enkd1</name>
</gene>
<protein>
    <submittedName>
        <fullName evidence="8">Enkurin domain-containing 1</fullName>
    </submittedName>
    <submittedName>
        <fullName evidence="10 11">Enkurin domain-containing protein 1</fullName>
    </submittedName>
</protein>
<evidence type="ECO:0000256" key="2">
    <source>
        <dbReference type="ARBA" id="ARBA00004245"/>
    </source>
</evidence>
<dbReference type="Ensembl" id="ENSXETT00000063220">
    <property type="protein sequence ID" value="ENSXETP00000060144"/>
    <property type="gene ID" value="ENSXETG00000015620"/>
</dbReference>
<feature type="coiled-coil region" evidence="6">
    <location>
        <begin position="303"/>
        <end position="356"/>
    </location>
</feature>
<evidence type="ECO:0000256" key="1">
    <source>
        <dbReference type="ARBA" id="ARBA00004138"/>
    </source>
</evidence>
<dbReference type="GO" id="GO:0005929">
    <property type="term" value="C:cilium"/>
    <property type="evidence" value="ECO:0007669"/>
    <property type="project" value="UniProtKB-SubCell"/>
</dbReference>
<dbReference type="Ensembl" id="ENSXETT00000113132">
    <property type="protein sequence ID" value="ENSXETP00000118754"/>
    <property type="gene ID" value="ENSXETG00000015620"/>
</dbReference>
<dbReference type="Bgee" id="ENSXETG00000015620">
    <property type="expression patterns" value="Expressed in testis and 12 other cell types or tissues"/>
</dbReference>
<comment type="subcellular location">
    <subcellularLocation>
        <location evidence="1">Cell projection</location>
        <location evidence="1">Cilium</location>
    </subcellularLocation>
    <subcellularLocation>
        <location evidence="2">Cytoplasm</location>
        <location evidence="2">Cytoskeleton</location>
    </subcellularLocation>
</comment>
<dbReference type="CTD" id="84080"/>
<keyword evidence="5" id="KW-0966">Cell projection</keyword>
<dbReference type="PANTHER" id="PTHR21490:SF2">
    <property type="entry name" value="ENKURIN DOMAIN-CONTAINING PROTEIN 1"/>
    <property type="match status" value="1"/>
</dbReference>
<dbReference type="OrthoDB" id="10264920at2759"/>
<dbReference type="PANTHER" id="PTHR21490">
    <property type="entry name" value="ENKURIN-RELATED"/>
    <property type="match status" value="1"/>
</dbReference>
<evidence type="ECO:0000313" key="13">
    <source>
        <dbReference type="Xenbase" id="XB-GENE-5932945"/>
    </source>
</evidence>
<dbReference type="InterPro" id="IPR027012">
    <property type="entry name" value="Enkurin_dom"/>
</dbReference>
<dbReference type="GO" id="GO:0005881">
    <property type="term" value="C:cytoplasmic microtubule"/>
    <property type="evidence" value="ECO:0000318"/>
    <property type="project" value="GO_Central"/>
</dbReference>
<proteinExistence type="predicted"/>
<name>A0A6I8PWN6_XENTR</name>
<dbReference type="AGR" id="Xenbase:XB-GENE-5932945"/>
<sequence>MSEGASKISGPILPHTTQFLDLNKRPSSARGRLEGRSLELELLLGPIAPDPIICPSFYSSRLSHPPPRIHSSAHDILKRGQRGTVGDLLQLEGISLHPSLPTKSKSKDHVKENVKRMREIQRKCREIEQENGKGTPKPVKALWKSQKYVNVESKVKTKLQENPSPSEPKFSNFLKAYSGCGSGMQPMRRTFSVPGTPSNIDEQENKNKEIKVNGSGIDFVTHNAKNAKRAQLRPSRSLQNLNNVLEQKKQEQEEYDSKQKGYIPQYLLDYKEMWLKMKEESKKNTPDFSTPPGHTLMPEAEKHETLNNLKQNQEKLVKELQMLPLGSDTLSIQKRRTELEKKMVEVEEAIKIFSRTKVFIKKDC</sequence>
<accession>A0A6I8PWN6</accession>
<organism evidence="8">
    <name type="scientific">Xenopus tropicalis</name>
    <name type="common">Western clawed frog</name>
    <name type="synonym">Silurana tropicalis</name>
    <dbReference type="NCBI Taxonomy" id="8364"/>
    <lineage>
        <taxon>Eukaryota</taxon>
        <taxon>Metazoa</taxon>
        <taxon>Chordata</taxon>
        <taxon>Craniata</taxon>
        <taxon>Vertebrata</taxon>
        <taxon>Euteleostomi</taxon>
        <taxon>Amphibia</taxon>
        <taxon>Batrachia</taxon>
        <taxon>Anura</taxon>
        <taxon>Pipoidea</taxon>
        <taxon>Pipidae</taxon>
        <taxon>Xenopodinae</taxon>
        <taxon>Xenopus</taxon>
        <taxon>Silurana</taxon>
    </lineage>
</organism>
<evidence type="ECO:0000256" key="4">
    <source>
        <dbReference type="ARBA" id="ARBA00023212"/>
    </source>
</evidence>
<evidence type="ECO:0000259" key="7">
    <source>
        <dbReference type="PROSITE" id="PS51665"/>
    </source>
</evidence>
<dbReference type="KEGG" id="xtr:496799"/>
<dbReference type="RefSeq" id="XP_031756571.1">
    <property type="nucleotide sequence ID" value="XM_031900711.1"/>
</dbReference>
<dbReference type="PROSITE" id="PS51665">
    <property type="entry name" value="ENKURIN"/>
    <property type="match status" value="1"/>
</dbReference>
<keyword evidence="4" id="KW-0206">Cytoskeleton</keyword>
<dbReference type="Xenbase" id="XB-GENE-5932945">
    <property type="gene designation" value="enkd1"/>
</dbReference>
<evidence type="ECO:0000256" key="5">
    <source>
        <dbReference type="ARBA" id="ARBA00023273"/>
    </source>
</evidence>
<evidence type="ECO:0000256" key="3">
    <source>
        <dbReference type="ARBA" id="ARBA00022490"/>
    </source>
</evidence>
<dbReference type="RefSeq" id="XP_004913560.2">
    <property type="nucleotide sequence ID" value="XM_004913503.4"/>
</dbReference>
<reference evidence="10 11" key="3">
    <citation type="submission" date="2025-04" db="UniProtKB">
        <authorList>
            <consortium name="RefSeq"/>
        </authorList>
    </citation>
    <scope>IDENTIFICATION</scope>
    <source>
        <strain evidence="10 11">Nigerian</strain>
        <tissue evidence="10 11">Liver and blood</tissue>
    </source>
</reference>
<dbReference type="RefSeq" id="XP_031756570.1">
    <property type="nucleotide sequence ID" value="XM_031900710.1"/>
</dbReference>
<dbReference type="InterPro" id="IPR052102">
    <property type="entry name" value="Enkurin_domain-protein"/>
</dbReference>
<evidence type="ECO:0000313" key="9">
    <source>
        <dbReference type="Proteomes" id="UP000008143"/>
    </source>
</evidence>
<keyword evidence="3" id="KW-0963">Cytoplasm</keyword>
<keyword evidence="9" id="KW-1185">Reference proteome</keyword>
<reference evidence="8" key="1">
    <citation type="journal article" date="2010" name="Science">
        <title>The genome of the Western clawed frog Xenopus tropicalis.</title>
        <authorList>
            <person name="Hellsten U."/>
            <person name="Harland R.M."/>
            <person name="Gilchrist M.J."/>
            <person name="Hendrix D."/>
            <person name="Jurka J."/>
            <person name="Kapitonov V."/>
            <person name="Ovcharenko I."/>
            <person name="Putnam N.H."/>
            <person name="Shu S."/>
            <person name="Taher L."/>
            <person name="Blitz I.L."/>
            <person name="Blumberg B."/>
            <person name="Dichmann D.S."/>
            <person name="Dubchak I."/>
            <person name="Amaya E."/>
            <person name="Detter J.C."/>
            <person name="Fletcher R."/>
            <person name="Gerhard D.S."/>
            <person name="Goodstein D."/>
            <person name="Graves T."/>
            <person name="Grigoriev I.V."/>
            <person name="Grimwood J."/>
            <person name="Kawashima T."/>
            <person name="Lindquist E."/>
            <person name="Lucas S.M."/>
            <person name="Mead P.E."/>
            <person name="Mitros T."/>
            <person name="Ogino H."/>
            <person name="Ohta Y."/>
            <person name="Poliakov A.V."/>
            <person name="Pollet N."/>
            <person name="Robert J."/>
            <person name="Salamov A."/>
            <person name="Sater A.K."/>
            <person name="Schmutz J."/>
            <person name="Terry A."/>
            <person name="Vize P.D."/>
            <person name="Warren W.C."/>
            <person name="Wells D."/>
            <person name="Wills A."/>
            <person name="Wilson R.K."/>
            <person name="Zimmerman L.B."/>
            <person name="Zorn A.M."/>
            <person name="Grainger R."/>
            <person name="Grammer T."/>
            <person name="Khokha M.K."/>
            <person name="Richardson P.M."/>
            <person name="Rokhsar D.S."/>
        </authorList>
    </citation>
    <scope>NUCLEOTIDE SEQUENCE [LARGE SCALE GENOMIC DNA]</scope>
    <source>
        <strain evidence="8">Nigerian</strain>
    </source>
</reference>
<keyword evidence="6" id="KW-0175">Coiled coil</keyword>
<dbReference type="Pfam" id="PF13864">
    <property type="entry name" value="Enkurin"/>
    <property type="match status" value="1"/>
</dbReference>
<evidence type="ECO:0000313" key="12">
    <source>
        <dbReference type="RefSeq" id="XP_031756571.1"/>
    </source>
</evidence>
<dbReference type="GeneID" id="496799"/>